<dbReference type="GO" id="GO:0016020">
    <property type="term" value="C:membrane"/>
    <property type="evidence" value="ECO:0007669"/>
    <property type="project" value="UniProtKB-SubCell"/>
</dbReference>
<dbReference type="GeneID" id="84215307"/>
<evidence type="ECO:0000313" key="10">
    <source>
        <dbReference type="Proteomes" id="UP001224926"/>
    </source>
</evidence>
<keyword evidence="7" id="KW-0325">Glycoprotein</keyword>
<proteinExistence type="predicted"/>
<keyword evidence="4" id="KW-0812">Transmembrane</keyword>
<dbReference type="AlphaFoldDB" id="A0AAF0PA12"/>
<dbReference type="PANTHER" id="PTHR20961">
    <property type="entry name" value="GLYCOSYLTRANSFERASE"/>
    <property type="match status" value="1"/>
</dbReference>
<keyword evidence="10" id="KW-1185">Reference proteome</keyword>
<dbReference type="Proteomes" id="UP001224926">
    <property type="component" value="Chromosome"/>
</dbReference>
<evidence type="ECO:0000256" key="5">
    <source>
        <dbReference type="ARBA" id="ARBA00022989"/>
    </source>
</evidence>
<evidence type="ECO:0000256" key="4">
    <source>
        <dbReference type="ARBA" id="ARBA00022692"/>
    </source>
</evidence>
<keyword evidence="6" id="KW-0472">Membrane</keyword>
<dbReference type="InterPro" id="IPR007657">
    <property type="entry name" value="Glycosyltransferase_61"/>
</dbReference>
<comment type="subcellular location">
    <subcellularLocation>
        <location evidence="1">Membrane</location>
        <topology evidence="1">Single-pass membrane protein</topology>
    </subcellularLocation>
</comment>
<keyword evidence="5" id="KW-1133">Transmembrane helix</keyword>
<dbReference type="PANTHER" id="PTHR20961:SF38">
    <property type="entry name" value="PROTEIN O-LINKED-MANNOSE BETA-1,4-N-ACETYLGLUCOSAMINYLTRANSFERASE 2"/>
    <property type="match status" value="1"/>
</dbReference>
<dbReference type="EMBL" id="CP101873">
    <property type="protein sequence ID" value="WMT06719.1"/>
    <property type="molecule type" value="Genomic_DNA"/>
</dbReference>
<keyword evidence="2" id="KW-0328">Glycosyltransferase</keyword>
<protein>
    <submittedName>
        <fullName evidence="9">Glycosyltransferase family 61 protein</fullName>
    </submittedName>
</protein>
<dbReference type="Pfam" id="PF04577">
    <property type="entry name" value="Glyco_transf_61"/>
    <property type="match status" value="1"/>
</dbReference>
<feature type="domain" description="Glycosyltransferase 61 catalytic" evidence="8">
    <location>
        <begin position="133"/>
        <end position="301"/>
    </location>
</feature>
<keyword evidence="3" id="KW-0808">Transferase</keyword>
<sequence length="353" mass="39377">MTRKRLGRPVFDPLVERGVVRTVSRDALESIASETITVPGDDGEQSPPFVALVENGCVLSETGLALTPQREIVEESAAAPDQAQQAMMAMLSRQLFYGDAPLRGLLSGYRRRDFRGADSLDTAAPLIPRYPNYYHWIVETVPKLRYIRAFEDATGERVTLLIPPGAPPFVDETLELLEWPQSRIQTATKPAYNISRLVVPSFPERRTDDFAWLRGEILDRAPETTPESGDNVYVSRATAVERRVVNEAEVMDVLSQFGFSCYRLEERSLERNARLFADADVVVGPHGAGLTDIVFADDCTLVELFGDKVKQPYRLLAATLGVSYEPMYCRAASTDIVVDTTALEETIREIRCQ</sequence>
<name>A0AAF0PA12_9EURY</name>
<gene>
    <name evidence="9" type="ORF">NP511_15160</name>
</gene>
<evidence type="ECO:0000259" key="8">
    <source>
        <dbReference type="Pfam" id="PF04577"/>
    </source>
</evidence>
<dbReference type="GO" id="GO:0016757">
    <property type="term" value="F:glycosyltransferase activity"/>
    <property type="evidence" value="ECO:0007669"/>
    <property type="project" value="UniProtKB-KW"/>
</dbReference>
<dbReference type="InterPro" id="IPR049625">
    <property type="entry name" value="Glyco_transf_61_cat"/>
</dbReference>
<evidence type="ECO:0000313" key="9">
    <source>
        <dbReference type="EMBL" id="WMT06719.1"/>
    </source>
</evidence>
<organism evidence="9 10">
    <name type="scientific">Natrinema thermotolerans</name>
    <dbReference type="NCBI Taxonomy" id="121872"/>
    <lineage>
        <taxon>Archaea</taxon>
        <taxon>Methanobacteriati</taxon>
        <taxon>Methanobacteriota</taxon>
        <taxon>Stenosarchaea group</taxon>
        <taxon>Halobacteria</taxon>
        <taxon>Halobacteriales</taxon>
        <taxon>Natrialbaceae</taxon>
        <taxon>Natrinema</taxon>
    </lineage>
</organism>
<dbReference type="RefSeq" id="WP_308986938.1">
    <property type="nucleotide sequence ID" value="NZ_CP101873.1"/>
</dbReference>
<reference evidence="9 10" key="1">
    <citation type="submission" date="2022-07" db="EMBL/GenBank/DDBJ databases">
        <title>Two temperate virus in Haloterrigena jeotgali A29.</title>
        <authorList>
            <person name="Deng X."/>
        </authorList>
    </citation>
    <scope>NUCLEOTIDE SEQUENCE [LARGE SCALE GENOMIC DNA]</scope>
    <source>
        <strain evidence="9 10">A29</strain>
    </source>
</reference>
<evidence type="ECO:0000256" key="2">
    <source>
        <dbReference type="ARBA" id="ARBA00022676"/>
    </source>
</evidence>
<evidence type="ECO:0000256" key="1">
    <source>
        <dbReference type="ARBA" id="ARBA00004167"/>
    </source>
</evidence>
<evidence type="ECO:0000256" key="6">
    <source>
        <dbReference type="ARBA" id="ARBA00023136"/>
    </source>
</evidence>
<evidence type="ECO:0000256" key="7">
    <source>
        <dbReference type="ARBA" id="ARBA00023180"/>
    </source>
</evidence>
<evidence type="ECO:0000256" key="3">
    <source>
        <dbReference type="ARBA" id="ARBA00022679"/>
    </source>
</evidence>
<accession>A0AAF0PA12</accession>